<feature type="region of interest" description="Disordered" evidence="2">
    <location>
        <begin position="313"/>
        <end position="334"/>
    </location>
</feature>
<dbReference type="GO" id="GO:0009294">
    <property type="term" value="P:DNA-mediated transformation"/>
    <property type="evidence" value="ECO:0007669"/>
    <property type="project" value="InterPro"/>
</dbReference>
<evidence type="ECO:0000259" key="4">
    <source>
        <dbReference type="Pfam" id="PF17782"/>
    </source>
</evidence>
<accession>A0A3S3U8L5</accession>
<comment type="caution">
    <text evidence="5">The sequence shown here is derived from an EMBL/GenBank/DDBJ whole genome shotgun (WGS) entry which is preliminary data.</text>
</comment>
<evidence type="ECO:0000313" key="5">
    <source>
        <dbReference type="EMBL" id="RWX46196.1"/>
    </source>
</evidence>
<gene>
    <name evidence="5" type="ORF">H206_00368</name>
</gene>
<dbReference type="SUPFAM" id="SSF102405">
    <property type="entry name" value="MCP/YpsA-like"/>
    <property type="match status" value="1"/>
</dbReference>
<sequence length="389" mass="41586">MEGRNDILDWLALVALPGLGCVLTRRLLATFGEPGKVLSAGKAVAQVPGIGRQLVELFSTPSRLDKARSWAKQEYSRVQAGNIQILCCDDPLYPSLLLNIHDYPILLYCLGDIECLRLPAVALVGSRTSTDYGKKISATLAQQLVGNGLAVVSGLAKGIDGQAHLGALEAGGKTIAVLGCGLDVVYPGEHGFLYKQIGEQGLLVSEYPLGTPPEAFRFPARNRIISGLSLGVVIIEAAVRSGALITARLALEQNREVFAVPGRIDSPKSEGPHRLLRQGAALIRSVEDILAELPPSLCSAEVPLSMDYKKVSTDPPADVSVRPPSVKSLPDDLSGDEKDLMLSLKSSSIDIEQLSEMTALPLNTLHGLLLGLELRGLIRQLPGQQYVRL</sequence>
<feature type="domain" description="DprA winged helix" evidence="4">
    <location>
        <begin position="329"/>
        <end position="384"/>
    </location>
</feature>
<dbReference type="InterPro" id="IPR041614">
    <property type="entry name" value="DprA_WH"/>
</dbReference>
<dbReference type="AlphaFoldDB" id="A0A3S3U8L5"/>
<dbReference type="Gene3D" id="1.10.10.10">
    <property type="entry name" value="Winged helix-like DNA-binding domain superfamily/Winged helix DNA-binding domain"/>
    <property type="match status" value="1"/>
</dbReference>
<reference evidence="5 6" key="1">
    <citation type="submission" date="2017-01" db="EMBL/GenBank/DDBJ databases">
        <title>The cable genome- insights into the physiology and evolution of filamentous bacteria capable of sulfide oxidation via long distance electron transfer.</title>
        <authorList>
            <person name="Schreiber L."/>
            <person name="Bjerg J.T."/>
            <person name="Boggild A."/>
            <person name="Van De Vossenberg J."/>
            <person name="Meysman F."/>
            <person name="Nielsen L.P."/>
            <person name="Schramm A."/>
            <person name="Kjeldsen K.U."/>
        </authorList>
    </citation>
    <scope>NUCLEOTIDE SEQUENCE [LARGE SCALE GENOMIC DNA]</scope>
    <source>
        <strain evidence="5">MCF</strain>
    </source>
</reference>
<name>A0A3S3U8L5_9BACT</name>
<organism evidence="5 6">
    <name type="scientific">Candidatus Electrothrix aarhusensis</name>
    <dbReference type="NCBI Taxonomy" id="1859131"/>
    <lineage>
        <taxon>Bacteria</taxon>
        <taxon>Pseudomonadati</taxon>
        <taxon>Thermodesulfobacteriota</taxon>
        <taxon>Desulfobulbia</taxon>
        <taxon>Desulfobulbales</taxon>
        <taxon>Desulfobulbaceae</taxon>
        <taxon>Candidatus Electrothrix</taxon>
    </lineage>
</organism>
<feature type="domain" description="Smf/DprA SLOG" evidence="3">
    <location>
        <begin position="85"/>
        <end position="293"/>
    </location>
</feature>
<dbReference type="PANTHER" id="PTHR43022">
    <property type="entry name" value="PROTEIN SMF"/>
    <property type="match status" value="1"/>
</dbReference>
<comment type="similarity">
    <text evidence="1">Belongs to the DprA/Smf family.</text>
</comment>
<dbReference type="InterPro" id="IPR003488">
    <property type="entry name" value="DprA"/>
</dbReference>
<dbReference type="Proteomes" id="UP000287853">
    <property type="component" value="Unassembled WGS sequence"/>
</dbReference>
<dbReference type="InterPro" id="IPR036388">
    <property type="entry name" value="WH-like_DNA-bd_sf"/>
</dbReference>
<dbReference type="Pfam" id="PF02481">
    <property type="entry name" value="DNA_processg_A"/>
    <property type="match status" value="1"/>
</dbReference>
<dbReference type="EMBL" id="MTKO01000068">
    <property type="protein sequence ID" value="RWX46196.1"/>
    <property type="molecule type" value="Genomic_DNA"/>
</dbReference>
<evidence type="ECO:0000259" key="3">
    <source>
        <dbReference type="Pfam" id="PF02481"/>
    </source>
</evidence>
<dbReference type="Gene3D" id="3.40.50.450">
    <property type="match status" value="1"/>
</dbReference>
<proteinExistence type="inferred from homology"/>
<dbReference type="Pfam" id="PF17782">
    <property type="entry name" value="WHD_DprA"/>
    <property type="match status" value="1"/>
</dbReference>
<evidence type="ECO:0000313" key="6">
    <source>
        <dbReference type="Proteomes" id="UP000287853"/>
    </source>
</evidence>
<protein>
    <submittedName>
        <fullName evidence="5">DNA protecting protein DprA</fullName>
    </submittedName>
</protein>
<evidence type="ECO:0000256" key="2">
    <source>
        <dbReference type="SAM" id="MobiDB-lite"/>
    </source>
</evidence>
<keyword evidence="6" id="KW-1185">Reference proteome</keyword>
<dbReference type="PANTHER" id="PTHR43022:SF1">
    <property type="entry name" value="PROTEIN SMF"/>
    <property type="match status" value="1"/>
</dbReference>
<evidence type="ECO:0000256" key="1">
    <source>
        <dbReference type="ARBA" id="ARBA00006525"/>
    </source>
</evidence>
<dbReference type="InterPro" id="IPR057666">
    <property type="entry name" value="DrpA_SLOG"/>
</dbReference>
<dbReference type="NCBIfam" id="TIGR00732">
    <property type="entry name" value="dprA"/>
    <property type="match status" value="1"/>
</dbReference>